<protein>
    <submittedName>
        <fullName evidence="1">Uncharacterized protein</fullName>
    </submittedName>
</protein>
<dbReference type="EMBL" id="BK032562">
    <property type="protein sequence ID" value="DAF47999.1"/>
    <property type="molecule type" value="Genomic_DNA"/>
</dbReference>
<reference evidence="1" key="1">
    <citation type="journal article" date="2021" name="Proc. Natl. Acad. Sci. U.S.A.">
        <title>A Catalog of Tens of Thousands of Viruses from Human Metagenomes Reveals Hidden Associations with Chronic Diseases.</title>
        <authorList>
            <person name="Tisza M.J."/>
            <person name="Buck C.B."/>
        </authorList>
    </citation>
    <scope>NUCLEOTIDE SEQUENCE</scope>
    <source>
        <strain evidence="1">CtgaY24</strain>
    </source>
</reference>
<accession>A0A8S5SBF2</accession>
<name>A0A8S5SBF2_9CAUD</name>
<proteinExistence type="predicted"/>
<evidence type="ECO:0000313" key="1">
    <source>
        <dbReference type="EMBL" id="DAF47999.1"/>
    </source>
</evidence>
<organism evidence="1">
    <name type="scientific">Siphoviridae sp. ctgaY24</name>
    <dbReference type="NCBI Taxonomy" id="2827911"/>
    <lineage>
        <taxon>Viruses</taxon>
        <taxon>Duplodnaviria</taxon>
        <taxon>Heunggongvirae</taxon>
        <taxon>Uroviricota</taxon>
        <taxon>Caudoviricetes</taxon>
    </lineage>
</organism>
<sequence>MRTYTVTSKVTAEEREVTINISCENGEWVANLYTCIEKYANKCKKQGWKQIDETRHTDGTFIGATFIAPAKAISIRNAHPTKRVISEEHKQKLLAARNKD</sequence>